<feature type="region of interest" description="Disordered" evidence="6">
    <location>
        <begin position="55"/>
        <end position="79"/>
    </location>
</feature>
<dbReference type="Pfam" id="PF02922">
    <property type="entry name" value="CBM_48"/>
    <property type="match status" value="2"/>
</dbReference>
<dbReference type="CDD" id="cd11321">
    <property type="entry name" value="AmyAc_bac_euk_BE"/>
    <property type="match status" value="1"/>
</dbReference>
<keyword evidence="5" id="KW-0808">Transferase</keyword>
<sequence length="2147" mass="240335">MDGLPSSKVLLLISDLAQRLVEELEEREDDGDWEIEDWSKEHVLSQLRSLPARAEWTSSSTATPRRLQPLRAEAPTAGPSSVMDLAPGVQAHFAEDRTLLFLDFDVSDPRAARRWAWVLSHKMALVYVVARWPDASAAPQRSPGIRPAVAILTREAGAHPEVGSPARRWLLGAEARLLAAEAKRMLHRSGQWAVDRQQLGQSGLGEAMSLKIFEIDRSLESCQGQIWDRVNGYKWWLSELEKTEGGIEAFAEGYKIFGFNRDEEKGGYVYREWLPNAKQVFLIGGFNDWQNSTPLTNEGFGRWSLFIKDKADGSPGIPHQTQLKVRVEANDGSWHDRVPAWSKLAWQDHTTNLFNGVFWEPPEEDRYVFQNPRPPRPANLKIYEAHVGMGSVEPKVATYTEFAETVLPRIKRMGYNAVQLMAIAEHAHYGCFGYHVTSFYAPASRSGTPEELKYLIDTAHGLGIQVLMDLVHAHASSNTLDGIAQMDGTDHCYTHGGLKGHHSDWDSKIFNYLKYEVLRFLLSNVKWWLEEYQFDGFRFDGVTSMLYHSHGIGKGYTGGFHEYFGPDADIDSHIYLMLANDLIHRVVPSAVTVGEDVSGMPTLCLPVEWGGFGFDYRLAMAIPDMFIKYLKESTDDGWGMGHLVHTLTNRRYMEKVIAYAESHDQAIVGDKTLAFWLMDAEMYTGMSCFTSPFPSMCVDRGLALHKMIRLIVLSLGGEGYLNFMGNEFGHPEWIDFPRPENGWSHHHCRRRWDLPEDDLLRYKFFQNFEELMQACENRFQFVNATHQYVSKKDENDKVIIFERGDLVFAFNFHPCNSYEGYQIGTHCEESMRCILDTDEGRFGGHMRLDYGHGNPFSSMGGIDRRPHSVKLYMPARTAQVLCRESLLQGGVKIHVEESFLSQYEIKSADGLKLSLLATKDGVEEMIDFPFVDGCVHLADNWDATFDIVTGEDMILPCKCSKDTKFRVFFPGEYTVAHLGYLRNGQPAEDADKPPKPVAKVATKGYAKPKAQTAPISAAPSPVKEEAKPEEAGVDVRDMTRCYSGLHFMDSEALDAALRETQGEQVSDLEQTKMRMANFQENLAACGGDLAQISESYRTFGLQKSGGMWTYCEWMPFAKQVFLVGDFNGWDTAATPLAQESPDLPDVWSATLPSTTKLTVGSKYKLYVVPEEGDAYYAMPAWATRFVGPNEMKLLDAVVHVVDGSGPGRLEVTNEMQQGGIRIYECHPGLVSKASTTSPLVETLDLLPRIARNGYNALQLVGLLECKEPATLGSQPVSLFALSQHLGTTEELRNLVLQAHRLGLQVYMDLPHNGAASAEDGLAGQFFLWGEQGFHPITGARMYNYTEHEVTRYLLASIAFWMNQFGIDGFRFIDIASMIYLDCGRWVPEPSELEEYLENDENTEKAGIQYLMQVNALIHQLEPNAKTIAEDRTMYPHLCEAVEDGGLGFDLRQASNAPDLFRELVLGGRDEEWSMKKIVDYMSEVKQYRPTDKILGSFESAEHCILGRRPLKIAMLSWETLHTIAAGGVAPHVTELAGALHKIGHTVHIFTRSTQSRTWENEILGVIYHEVNFGTDSDFVREIENMCSSFVGHYLHVEGRVGGFDVIHGHDWLVGPAVIQLASMNKRVVFTMHSTETGRCGNVQYGGQSARIRSIEGHACHAAERVIAVSGVLKEEVCSHYQVDGRKVEVIYNGIHADAIAKMEWEDEWTGNTKRDKGFDVMDPMFLFVGRLAVQKGPDLLLEAVPMILQARGNAKFVIVGDGHMKAHLEARAHQLGVGHAVHFAGSVKSGTTHLKALFKSCDAVIVPSRNEPFGIVVLEAWAASKPVIATTCGGPRDFVRPDREGYLVDPNPGSIAWGCCKICENFEHARWMGGVAKEKALNEFNWSFIARKTEQIYYEQMNLHGTPKFRYTGLGIGSPFAAQVLGQHRNNMGVMENNHLVIRGLQLLKMSKLVSAAMGLDASMTWMGSEFGMVDPLDLPRPGNGHSKDKAYVPYSQAENTGLKYKHLDVFDVFLNRIGASLQWLQSPTHHVALADEEKKILCFVRSGCIFAINFHPCEGQTDFRIDLPKDVQIAREVVVALDTEDPRFGGENEKPLLKPTQKFNTGLFKLNLPPRTGLVLAPLDRTEKALSDKLLKCETADALLGA</sequence>
<dbReference type="CDD" id="cd02854">
    <property type="entry name" value="E_set_GBE_euk_N"/>
    <property type="match status" value="1"/>
</dbReference>
<evidence type="ECO:0000259" key="7">
    <source>
        <dbReference type="SMART" id="SM00642"/>
    </source>
</evidence>
<dbReference type="SUPFAM" id="SSF53756">
    <property type="entry name" value="UDP-Glycosyltransferase/glycogen phosphorylase"/>
    <property type="match status" value="1"/>
</dbReference>
<dbReference type="InterPro" id="IPR004193">
    <property type="entry name" value="Glyco_hydro_13_N"/>
</dbReference>
<dbReference type="Pfam" id="PF13439">
    <property type="entry name" value="Glyco_transf_4"/>
    <property type="match status" value="1"/>
</dbReference>
<dbReference type="InterPro" id="IPR006047">
    <property type="entry name" value="GH13_cat_dom"/>
</dbReference>
<evidence type="ECO:0000256" key="3">
    <source>
        <dbReference type="ARBA" id="ARBA00012541"/>
    </source>
</evidence>
<dbReference type="SUPFAM" id="SSF51011">
    <property type="entry name" value="Glycosyl hydrolase domain"/>
    <property type="match status" value="2"/>
</dbReference>
<dbReference type="PANTHER" id="PTHR43651:SF3">
    <property type="entry name" value="1,4-ALPHA-GLUCAN-BRANCHING ENZYME"/>
    <property type="match status" value="1"/>
</dbReference>
<reference evidence="8 9" key="1">
    <citation type="submission" date="2024-02" db="EMBL/GenBank/DDBJ databases">
        <authorList>
            <person name="Chen Y."/>
            <person name="Shah S."/>
            <person name="Dougan E. K."/>
            <person name="Thang M."/>
            <person name="Chan C."/>
        </authorList>
    </citation>
    <scope>NUCLEOTIDE SEQUENCE [LARGE SCALE GENOMIC DNA]</scope>
</reference>
<keyword evidence="9" id="KW-1185">Reference proteome</keyword>
<organism evidence="8 9">
    <name type="scientific">Durusdinium trenchii</name>
    <dbReference type="NCBI Taxonomy" id="1381693"/>
    <lineage>
        <taxon>Eukaryota</taxon>
        <taxon>Sar</taxon>
        <taxon>Alveolata</taxon>
        <taxon>Dinophyceae</taxon>
        <taxon>Suessiales</taxon>
        <taxon>Symbiodiniaceae</taxon>
        <taxon>Durusdinium</taxon>
    </lineage>
</organism>
<dbReference type="InterPro" id="IPR013783">
    <property type="entry name" value="Ig-like_fold"/>
</dbReference>
<dbReference type="CDD" id="cd03801">
    <property type="entry name" value="GT4_PimA-like"/>
    <property type="match status" value="1"/>
</dbReference>
<dbReference type="Gene3D" id="3.20.20.80">
    <property type="entry name" value="Glycosidases"/>
    <property type="match status" value="3"/>
</dbReference>
<evidence type="ECO:0000256" key="2">
    <source>
        <dbReference type="ARBA" id="ARBA00009000"/>
    </source>
</evidence>
<evidence type="ECO:0000313" key="9">
    <source>
        <dbReference type="Proteomes" id="UP001642464"/>
    </source>
</evidence>
<dbReference type="Pfam" id="PF00534">
    <property type="entry name" value="Glycos_transf_1"/>
    <property type="match status" value="1"/>
</dbReference>
<comment type="similarity">
    <text evidence="2">Belongs to the glycosyl hydrolase 13 family. GlgB subfamily.</text>
</comment>
<gene>
    <name evidence="8" type="ORF">SCF082_LOCUS12546</name>
</gene>
<feature type="region of interest" description="Disordered" evidence="6">
    <location>
        <begin position="1008"/>
        <end position="1030"/>
    </location>
</feature>
<dbReference type="SUPFAM" id="SSF81296">
    <property type="entry name" value="E set domains"/>
    <property type="match status" value="2"/>
</dbReference>
<dbReference type="Pfam" id="PF00128">
    <property type="entry name" value="Alpha-amylase"/>
    <property type="match status" value="1"/>
</dbReference>
<dbReference type="PANTHER" id="PTHR43651">
    <property type="entry name" value="1,4-ALPHA-GLUCAN-BRANCHING ENZYME"/>
    <property type="match status" value="1"/>
</dbReference>
<dbReference type="InterPro" id="IPR006048">
    <property type="entry name" value="A-amylase/branching_C"/>
</dbReference>
<accession>A0ABP0JKJ4</accession>
<name>A0ABP0JKJ4_9DINO</name>
<evidence type="ECO:0000256" key="4">
    <source>
        <dbReference type="ARBA" id="ARBA00022676"/>
    </source>
</evidence>
<dbReference type="InterPro" id="IPR013780">
    <property type="entry name" value="Glyco_hydro_b"/>
</dbReference>
<dbReference type="EC" id="2.4.1.18" evidence="3"/>
<dbReference type="InterPro" id="IPR028098">
    <property type="entry name" value="Glyco_trans_4-like_N"/>
</dbReference>
<dbReference type="SUPFAM" id="SSF51445">
    <property type="entry name" value="(Trans)glycosidases"/>
    <property type="match status" value="2"/>
</dbReference>
<evidence type="ECO:0000313" key="8">
    <source>
        <dbReference type="EMBL" id="CAK9014952.1"/>
    </source>
</evidence>
<dbReference type="Pfam" id="PF02806">
    <property type="entry name" value="Alpha-amylase_C"/>
    <property type="match status" value="2"/>
</dbReference>
<proteinExistence type="inferred from homology"/>
<dbReference type="Gene3D" id="2.60.40.10">
    <property type="entry name" value="Immunoglobulins"/>
    <property type="match status" value="2"/>
</dbReference>
<comment type="caution">
    <text evidence="8">The sequence shown here is derived from an EMBL/GenBank/DDBJ whole genome shotgun (WGS) entry which is preliminary data.</text>
</comment>
<protein>
    <recommendedName>
        <fullName evidence="3">1,4-alpha-glucan branching enzyme</fullName>
        <ecNumber evidence="3">2.4.1.18</ecNumber>
    </recommendedName>
</protein>
<evidence type="ECO:0000256" key="6">
    <source>
        <dbReference type="SAM" id="MobiDB-lite"/>
    </source>
</evidence>
<feature type="domain" description="Glycosyl hydrolase family 13 catalytic" evidence="7">
    <location>
        <begin position="397"/>
        <end position="769"/>
    </location>
</feature>
<evidence type="ECO:0000256" key="1">
    <source>
        <dbReference type="ARBA" id="ARBA00000826"/>
    </source>
</evidence>
<dbReference type="EMBL" id="CAXAMM010007668">
    <property type="protein sequence ID" value="CAK9014952.1"/>
    <property type="molecule type" value="Genomic_DNA"/>
</dbReference>
<evidence type="ECO:0000256" key="5">
    <source>
        <dbReference type="ARBA" id="ARBA00022679"/>
    </source>
</evidence>
<dbReference type="SMART" id="SM00642">
    <property type="entry name" value="Aamy"/>
    <property type="match status" value="1"/>
</dbReference>
<dbReference type="Gene3D" id="3.40.50.2000">
    <property type="entry name" value="Glycogen Phosphorylase B"/>
    <property type="match status" value="2"/>
</dbReference>
<dbReference type="Proteomes" id="UP001642464">
    <property type="component" value="Unassembled WGS sequence"/>
</dbReference>
<dbReference type="Gene3D" id="2.60.40.1180">
    <property type="entry name" value="Golgi alpha-mannosidase II"/>
    <property type="match status" value="2"/>
</dbReference>
<dbReference type="InterPro" id="IPR014756">
    <property type="entry name" value="Ig_E-set"/>
</dbReference>
<comment type="catalytic activity">
    <reaction evidence="1">
        <text>Transfers a segment of a (1-&gt;4)-alpha-D-glucan chain to a primary hydroxy group in a similar glucan chain.</text>
        <dbReference type="EC" id="2.4.1.18"/>
    </reaction>
</comment>
<dbReference type="InterPro" id="IPR001296">
    <property type="entry name" value="Glyco_trans_1"/>
</dbReference>
<dbReference type="InterPro" id="IPR017853">
    <property type="entry name" value="GH"/>
</dbReference>
<keyword evidence="4" id="KW-0328">Glycosyltransferase</keyword>